<organism evidence="1 2">
    <name type="scientific">Musa acuminata subsp. malaccensis</name>
    <name type="common">Wild banana</name>
    <name type="synonym">Musa malaccensis</name>
    <dbReference type="NCBI Taxonomy" id="214687"/>
    <lineage>
        <taxon>Eukaryota</taxon>
        <taxon>Viridiplantae</taxon>
        <taxon>Streptophyta</taxon>
        <taxon>Embryophyta</taxon>
        <taxon>Tracheophyta</taxon>
        <taxon>Spermatophyta</taxon>
        <taxon>Magnoliopsida</taxon>
        <taxon>Liliopsida</taxon>
        <taxon>Zingiberales</taxon>
        <taxon>Musaceae</taxon>
        <taxon>Musa</taxon>
    </lineage>
</organism>
<keyword evidence="2" id="KW-1185">Reference proteome</keyword>
<name>A0A804HS45_MUSAM</name>
<dbReference type="Proteomes" id="UP000012960">
    <property type="component" value="Unplaced"/>
</dbReference>
<evidence type="ECO:0000313" key="1">
    <source>
        <dbReference type="EnsemblPlants" id="Ma01_p09440.1"/>
    </source>
</evidence>
<proteinExistence type="predicted"/>
<evidence type="ECO:0000313" key="2">
    <source>
        <dbReference type="Proteomes" id="UP000012960"/>
    </source>
</evidence>
<dbReference type="EnsemblPlants" id="Ma01_t09440.1">
    <property type="protein sequence ID" value="Ma01_p09440.1"/>
    <property type="gene ID" value="Ma01_g09440"/>
</dbReference>
<dbReference type="AlphaFoldDB" id="A0A804HS45"/>
<sequence length="26" mass="3168">MYRIKIVKARGERKPQVALIYHDRLL</sequence>
<dbReference type="InParanoid" id="A0A804HS45"/>
<protein>
    <submittedName>
        <fullName evidence="1">Uncharacterized protein</fullName>
    </submittedName>
</protein>
<dbReference type="Gramene" id="Ma01_t09440.1">
    <property type="protein sequence ID" value="Ma01_p09440.1"/>
    <property type="gene ID" value="Ma01_g09440"/>
</dbReference>
<accession>A0A804HS45</accession>
<reference evidence="1" key="1">
    <citation type="submission" date="2021-05" db="UniProtKB">
        <authorList>
            <consortium name="EnsemblPlants"/>
        </authorList>
    </citation>
    <scope>IDENTIFICATION</scope>
    <source>
        <strain evidence="1">subsp. malaccensis</strain>
    </source>
</reference>